<dbReference type="Gene3D" id="3.40.50.720">
    <property type="entry name" value="NAD(P)-binding Rossmann-like Domain"/>
    <property type="match status" value="1"/>
</dbReference>
<comment type="similarity">
    <text evidence="1">Belongs to the short-chain dehydrogenases/reductases (SDR) family.</text>
</comment>
<evidence type="ECO:0000313" key="5">
    <source>
        <dbReference type="Proteomes" id="UP000630353"/>
    </source>
</evidence>
<dbReference type="InterPro" id="IPR051122">
    <property type="entry name" value="SDR_DHRS6-like"/>
</dbReference>
<dbReference type="NCBIfam" id="NF004779">
    <property type="entry name" value="PRK06125.1"/>
    <property type="match status" value="1"/>
</dbReference>
<dbReference type="PANTHER" id="PTHR43477">
    <property type="entry name" value="DIHYDROANTICAPSIN 7-DEHYDROGENASE"/>
    <property type="match status" value="1"/>
</dbReference>
<proteinExistence type="inferred from homology"/>
<evidence type="ECO:0000313" key="4">
    <source>
        <dbReference type="EMBL" id="GHD45616.1"/>
    </source>
</evidence>
<dbReference type="PANTHER" id="PTHR43477:SF4">
    <property type="entry name" value="DEHYDROGENASE_REDUCTASE SDR FAMILY MEMBER 6"/>
    <property type="match status" value="1"/>
</dbReference>
<dbReference type="EMBL" id="BMZS01000003">
    <property type="protein sequence ID" value="GHD45616.1"/>
    <property type="molecule type" value="Genomic_DNA"/>
</dbReference>
<organism evidence="4 5">
    <name type="scientific">Thalassobaculum fulvum</name>
    <dbReference type="NCBI Taxonomy" id="1633335"/>
    <lineage>
        <taxon>Bacteria</taxon>
        <taxon>Pseudomonadati</taxon>
        <taxon>Pseudomonadota</taxon>
        <taxon>Alphaproteobacteria</taxon>
        <taxon>Rhodospirillales</taxon>
        <taxon>Thalassobaculaceae</taxon>
        <taxon>Thalassobaculum</taxon>
    </lineage>
</organism>
<accession>A0A918XQV0</accession>
<evidence type="ECO:0000256" key="3">
    <source>
        <dbReference type="ARBA" id="ARBA00023027"/>
    </source>
</evidence>
<keyword evidence="3" id="KW-0520">NAD</keyword>
<dbReference type="AlphaFoldDB" id="A0A918XQV0"/>
<dbReference type="SUPFAM" id="SSF51735">
    <property type="entry name" value="NAD(P)-binding Rossmann-fold domains"/>
    <property type="match status" value="1"/>
</dbReference>
<dbReference type="InterPro" id="IPR036291">
    <property type="entry name" value="NAD(P)-bd_dom_sf"/>
</dbReference>
<dbReference type="Pfam" id="PF00106">
    <property type="entry name" value="adh_short"/>
    <property type="match status" value="1"/>
</dbReference>
<dbReference type="PRINTS" id="PR00081">
    <property type="entry name" value="GDHRDH"/>
</dbReference>
<reference evidence="4" key="2">
    <citation type="submission" date="2020-09" db="EMBL/GenBank/DDBJ databases">
        <authorList>
            <person name="Sun Q."/>
            <person name="Kim S."/>
        </authorList>
    </citation>
    <scope>NUCLEOTIDE SEQUENCE</scope>
    <source>
        <strain evidence="4">KCTC 42651</strain>
    </source>
</reference>
<dbReference type="RefSeq" id="WP_189988217.1">
    <property type="nucleotide sequence ID" value="NZ_BMZS01000003.1"/>
</dbReference>
<reference evidence="4" key="1">
    <citation type="journal article" date="2014" name="Int. J. Syst. Evol. Microbiol.">
        <title>Complete genome sequence of Corynebacterium casei LMG S-19264T (=DSM 44701T), isolated from a smear-ripened cheese.</title>
        <authorList>
            <consortium name="US DOE Joint Genome Institute (JGI-PGF)"/>
            <person name="Walter F."/>
            <person name="Albersmeier A."/>
            <person name="Kalinowski J."/>
            <person name="Ruckert C."/>
        </authorList>
    </citation>
    <scope>NUCLEOTIDE SEQUENCE</scope>
    <source>
        <strain evidence="4">KCTC 42651</strain>
    </source>
</reference>
<sequence>MDLQLTGKHVVVTGGSKGIGLAVAEAFLAEGATVTLASRDAGRLEAAARGLKGQVSTLAVDLSKRADREKLAAAHGDADVLVNNAGAIPGGGLFDIDMDRWEEAWALKVMGYIHMTQLYLAKMKERGDGVIVNIIGMAGRQPRWDYICGGAGNAALNAFTNAVGGKAPEWGVRVFGIHPAATRTDRIISLSKTRAKTTLGDESRWEEMLAGLPFGRPAEPEEIAAMAVMLTSEKVAYLSGTVIDVDGGAQFR</sequence>
<evidence type="ECO:0000256" key="2">
    <source>
        <dbReference type="ARBA" id="ARBA00023002"/>
    </source>
</evidence>
<dbReference type="GO" id="GO:0016491">
    <property type="term" value="F:oxidoreductase activity"/>
    <property type="evidence" value="ECO:0007669"/>
    <property type="project" value="UniProtKB-KW"/>
</dbReference>
<dbReference type="Proteomes" id="UP000630353">
    <property type="component" value="Unassembled WGS sequence"/>
</dbReference>
<comment type="caution">
    <text evidence="4">The sequence shown here is derived from an EMBL/GenBank/DDBJ whole genome shotgun (WGS) entry which is preliminary data.</text>
</comment>
<gene>
    <name evidence="4" type="ORF">GCM10017083_13780</name>
</gene>
<dbReference type="InterPro" id="IPR002347">
    <property type="entry name" value="SDR_fam"/>
</dbReference>
<keyword evidence="5" id="KW-1185">Reference proteome</keyword>
<keyword evidence="2" id="KW-0560">Oxidoreductase</keyword>
<name>A0A918XQV0_9PROT</name>
<protein>
    <submittedName>
        <fullName evidence="4">Short-chain dehydrogenase/reductase</fullName>
    </submittedName>
</protein>
<evidence type="ECO:0000256" key="1">
    <source>
        <dbReference type="ARBA" id="ARBA00006484"/>
    </source>
</evidence>